<accession>A0ABQ5YMR0</accession>
<keyword evidence="2" id="KW-1185">Reference proteome</keyword>
<organism evidence="1 2">
    <name type="scientific">Chitinimonas prasina</name>
    <dbReference type="NCBI Taxonomy" id="1434937"/>
    <lineage>
        <taxon>Bacteria</taxon>
        <taxon>Pseudomonadati</taxon>
        <taxon>Pseudomonadota</taxon>
        <taxon>Betaproteobacteria</taxon>
        <taxon>Neisseriales</taxon>
        <taxon>Chitinibacteraceae</taxon>
        <taxon>Chitinimonas</taxon>
    </lineage>
</organism>
<evidence type="ECO:0000313" key="2">
    <source>
        <dbReference type="Proteomes" id="UP001156706"/>
    </source>
</evidence>
<dbReference type="EMBL" id="BSOG01000005">
    <property type="protein sequence ID" value="GLR14596.1"/>
    <property type="molecule type" value="Genomic_DNA"/>
</dbReference>
<gene>
    <name evidence="1" type="ORF">GCM10007907_33860</name>
</gene>
<proteinExistence type="predicted"/>
<protein>
    <submittedName>
        <fullName evidence="1">Uncharacterized protein</fullName>
    </submittedName>
</protein>
<name>A0ABQ5YMR0_9NEIS</name>
<sequence>MHAWVYQVWLRHPGNPGAHHRGIPNAGSPLIDPPYPRLRCLHRFQCQQLVHCLPPPYQSVGIAIHQRLGNQGP</sequence>
<reference evidence="2" key="1">
    <citation type="journal article" date="2019" name="Int. J. Syst. Evol. Microbiol.">
        <title>The Global Catalogue of Microorganisms (GCM) 10K type strain sequencing project: providing services to taxonomists for standard genome sequencing and annotation.</title>
        <authorList>
            <consortium name="The Broad Institute Genomics Platform"/>
            <consortium name="The Broad Institute Genome Sequencing Center for Infectious Disease"/>
            <person name="Wu L."/>
            <person name="Ma J."/>
        </authorList>
    </citation>
    <scope>NUCLEOTIDE SEQUENCE [LARGE SCALE GENOMIC DNA]</scope>
    <source>
        <strain evidence="2">NBRC 110044</strain>
    </source>
</reference>
<comment type="caution">
    <text evidence="1">The sequence shown here is derived from an EMBL/GenBank/DDBJ whole genome shotgun (WGS) entry which is preliminary data.</text>
</comment>
<dbReference type="Proteomes" id="UP001156706">
    <property type="component" value="Unassembled WGS sequence"/>
</dbReference>
<evidence type="ECO:0000313" key="1">
    <source>
        <dbReference type="EMBL" id="GLR14596.1"/>
    </source>
</evidence>